<organism evidence="2 3">
    <name type="scientific">Acetobacterium wieringae</name>
    <dbReference type="NCBI Taxonomy" id="52694"/>
    <lineage>
        <taxon>Bacteria</taxon>
        <taxon>Bacillati</taxon>
        <taxon>Bacillota</taxon>
        <taxon>Clostridia</taxon>
        <taxon>Eubacteriales</taxon>
        <taxon>Eubacteriaceae</taxon>
        <taxon>Acetobacterium</taxon>
    </lineage>
</organism>
<dbReference type="EMBL" id="CP087994">
    <property type="protein sequence ID" value="UYO63950.1"/>
    <property type="molecule type" value="Genomic_DNA"/>
</dbReference>
<dbReference type="SUPFAM" id="SSF52833">
    <property type="entry name" value="Thioredoxin-like"/>
    <property type="match status" value="1"/>
</dbReference>
<keyword evidence="3" id="KW-1185">Reference proteome</keyword>
<dbReference type="Gene3D" id="3.40.30.10">
    <property type="entry name" value="Glutaredoxin"/>
    <property type="match status" value="1"/>
</dbReference>
<evidence type="ECO:0000313" key="2">
    <source>
        <dbReference type="EMBL" id="UYO63950.1"/>
    </source>
</evidence>
<dbReference type="InterPro" id="IPR036249">
    <property type="entry name" value="Thioredoxin-like_sf"/>
</dbReference>
<evidence type="ECO:0000259" key="1">
    <source>
        <dbReference type="Pfam" id="PF13192"/>
    </source>
</evidence>
<protein>
    <submittedName>
        <fullName evidence="2">Thioredoxin family protein</fullName>
    </submittedName>
</protein>
<dbReference type="RefSeq" id="WP_263993039.1">
    <property type="nucleotide sequence ID" value="NZ_CP087994.1"/>
</dbReference>
<feature type="domain" description="Thioredoxin-like fold" evidence="1">
    <location>
        <begin position="112"/>
        <end position="147"/>
    </location>
</feature>
<dbReference type="Proteomes" id="UP001163550">
    <property type="component" value="Chromosome"/>
</dbReference>
<reference evidence="2" key="1">
    <citation type="submission" date="2021-11" db="EMBL/GenBank/DDBJ databases">
        <title>Isoprene-degrading acetogen.</title>
        <authorList>
            <person name="Yang Y."/>
            <person name="Jin H."/>
            <person name="Yan J."/>
        </authorList>
    </citation>
    <scope>NUCLEOTIDE SEQUENCE</scope>
    <source>
        <strain evidence="2">Berkeley</strain>
    </source>
</reference>
<evidence type="ECO:0000313" key="3">
    <source>
        <dbReference type="Proteomes" id="UP001163550"/>
    </source>
</evidence>
<proteinExistence type="predicted"/>
<dbReference type="InterPro" id="IPR012336">
    <property type="entry name" value="Thioredoxin-like_fold"/>
</dbReference>
<accession>A0ABY6HHE2</accession>
<name>A0ABY6HHE2_9FIRM</name>
<dbReference type="Pfam" id="PF13192">
    <property type="entry name" value="Thioredoxin_3"/>
    <property type="match status" value="1"/>
</dbReference>
<sequence length="153" mass="17158">MHDICIIGTNPPCPRCSLLKKIVEELAADEDLVADVRHITYIAPEAVHFAQSYGLIPGTAKDVAKVLGQRIDLSEFNKQNAQDYANENKPYESYNNFGWSYGLDEFLRPYEDAAEKSGILMTPILMINGKLIHAGSVPAIENIKKWLIMVHKQ</sequence>
<gene>
    <name evidence="2" type="ORF">LNN31_05905</name>
</gene>